<evidence type="ECO:0000313" key="1">
    <source>
        <dbReference type="EMBL" id="KKM64729.1"/>
    </source>
</evidence>
<reference evidence="1" key="1">
    <citation type="journal article" date="2015" name="Nature">
        <title>Complex archaea that bridge the gap between prokaryotes and eukaryotes.</title>
        <authorList>
            <person name="Spang A."/>
            <person name="Saw J.H."/>
            <person name="Jorgensen S.L."/>
            <person name="Zaremba-Niedzwiedzka K."/>
            <person name="Martijn J."/>
            <person name="Lind A.E."/>
            <person name="van Eijk R."/>
            <person name="Schleper C."/>
            <person name="Guy L."/>
            <person name="Ettema T.J."/>
        </authorList>
    </citation>
    <scope>NUCLEOTIDE SEQUENCE</scope>
</reference>
<gene>
    <name evidence="1" type="ORF">LCGC14_1498510</name>
</gene>
<organism evidence="1">
    <name type="scientific">marine sediment metagenome</name>
    <dbReference type="NCBI Taxonomy" id="412755"/>
    <lineage>
        <taxon>unclassified sequences</taxon>
        <taxon>metagenomes</taxon>
        <taxon>ecological metagenomes</taxon>
    </lineage>
</organism>
<dbReference type="EMBL" id="LAZR01010846">
    <property type="protein sequence ID" value="KKM64729.1"/>
    <property type="molecule type" value="Genomic_DNA"/>
</dbReference>
<feature type="non-terminal residue" evidence="1">
    <location>
        <position position="1"/>
    </location>
</feature>
<sequence length="34" mass="3670">AGGYRSAAGSSILENKFKSTTIYDLSEAIKQFSE</sequence>
<protein>
    <submittedName>
        <fullName evidence="1">Uncharacterized protein</fullName>
    </submittedName>
</protein>
<dbReference type="AlphaFoldDB" id="A0A0F9J4R2"/>
<name>A0A0F9J4R2_9ZZZZ</name>
<proteinExistence type="predicted"/>
<comment type="caution">
    <text evidence="1">The sequence shown here is derived from an EMBL/GenBank/DDBJ whole genome shotgun (WGS) entry which is preliminary data.</text>
</comment>
<accession>A0A0F9J4R2</accession>